<evidence type="ECO:0000256" key="3">
    <source>
        <dbReference type="ARBA" id="ARBA00022898"/>
    </source>
</evidence>
<evidence type="ECO:0000313" key="7">
    <source>
        <dbReference type="Proteomes" id="UP000546200"/>
    </source>
</evidence>
<dbReference type="RefSeq" id="WP_184058455.1">
    <property type="nucleotide sequence ID" value="NZ_JACIJK010000007.1"/>
</dbReference>
<comment type="similarity">
    <text evidence="4">Belongs to the class-II pyridoxal-phosphate-dependent aminotransferase family.</text>
</comment>
<dbReference type="InterPro" id="IPR001917">
    <property type="entry name" value="Aminotrans_II_pyridoxalP_BS"/>
</dbReference>
<dbReference type="AlphaFoldDB" id="A0A7W9BEL1"/>
<dbReference type="Proteomes" id="UP000546200">
    <property type="component" value="Unassembled WGS sequence"/>
</dbReference>
<accession>A0A7W9BEL1</accession>
<dbReference type="InterPro" id="IPR015422">
    <property type="entry name" value="PyrdxlP-dep_Trfase_small"/>
</dbReference>
<proteinExistence type="inferred from homology"/>
<dbReference type="SUPFAM" id="SSF53383">
    <property type="entry name" value="PLP-dependent transferases"/>
    <property type="match status" value="1"/>
</dbReference>
<dbReference type="Gene3D" id="3.40.640.10">
    <property type="entry name" value="Type I PLP-dependent aspartate aminotransferase-like (Major domain)"/>
    <property type="match status" value="1"/>
</dbReference>
<evidence type="ECO:0000256" key="1">
    <source>
        <dbReference type="ARBA" id="ARBA00001933"/>
    </source>
</evidence>
<dbReference type="InterPro" id="IPR015424">
    <property type="entry name" value="PyrdxlP-dep_Trfase"/>
</dbReference>
<dbReference type="NCBIfam" id="NF047599">
    <property type="entry name" value="SerpalmtaseBetaP"/>
    <property type="match status" value="1"/>
</dbReference>
<evidence type="ECO:0000313" key="6">
    <source>
        <dbReference type="EMBL" id="MBB5715815.1"/>
    </source>
</evidence>
<dbReference type="InterPro" id="IPR004839">
    <property type="entry name" value="Aminotransferase_I/II_large"/>
</dbReference>
<keyword evidence="3 4" id="KW-0663">Pyridoxal phosphate</keyword>
<dbReference type="InterPro" id="IPR050087">
    <property type="entry name" value="AON_synthase_class-II"/>
</dbReference>
<name>A0A7W9BEL1_9SPHN</name>
<dbReference type="PANTHER" id="PTHR13693:SF3">
    <property type="entry name" value="LD36009P"/>
    <property type="match status" value="1"/>
</dbReference>
<protein>
    <submittedName>
        <fullName evidence="6">8-amino-7-oxononanoate synthase</fullName>
        <ecNumber evidence="6">2.3.1.47</ecNumber>
    </submittedName>
</protein>
<keyword evidence="6" id="KW-0012">Acyltransferase</keyword>
<comment type="caution">
    <text evidence="6">The sequence shown here is derived from an EMBL/GenBank/DDBJ whole genome shotgun (WGS) entry which is preliminary data.</text>
</comment>
<comment type="cofactor">
    <cofactor evidence="1 4">
        <name>pyridoxal 5'-phosphate</name>
        <dbReference type="ChEBI" id="CHEBI:597326"/>
    </cofactor>
</comment>
<dbReference type="EMBL" id="JACIJK010000007">
    <property type="protein sequence ID" value="MBB5715815.1"/>
    <property type="molecule type" value="Genomic_DNA"/>
</dbReference>
<dbReference type="InterPro" id="IPR015421">
    <property type="entry name" value="PyrdxlP-dep_Trfase_major"/>
</dbReference>
<feature type="domain" description="Aminotransferase class I/classII large" evidence="5">
    <location>
        <begin position="67"/>
        <end position="405"/>
    </location>
</feature>
<dbReference type="Gene3D" id="3.90.1150.10">
    <property type="entry name" value="Aspartate Aminotransferase, domain 1"/>
    <property type="match status" value="1"/>
</dbReference>
<gene>
    <name evidence="6" type="ORF">FHS94_002670</name>
</gene>
<evidence type="ECO:0000256" key="2">
    <source>
        <dbReference type="ARBA" id="ARBA00022679"/>
    </source>
</evidence>
<dbReference type="Pfam" id="PF00155">
    <property type="entry name" value="Aminotran_1_2"/>
    <property type="match status" value="1"/>
</dbReference>
<evidence type="ECO:0000256" key="4">
    <source>
        <dbReference type="RuleBase" id="RU003693"/>
    </source>
</evidence>
<organism evidence="6 7">
    <name type="scientific">Sphingomonas aerophila</name>
    <dbReference type="NCBI Taxonomy" id="1344948"/>
    <lineage>
        <taxon>Bacteria</taxon>
        <taxon>Pseudomonadati</taxon>
        <taxon>Pseudomonadota</taxon>
        <taxon>Alphaproteobacteria</taxon>
        <taxon>Sphingomonadales</taxon>
        <taxon>Sphingomonadaceae</taxon>
        <taxon>Sphingomonas</taxon>
    </lineage>
</organism>
<sequence length="420" mass="45164">MTETGLQPESLAFDPAPVAPERDLMSKFDPLIAERQRLLDSGVTDPFAIVMDEVRSPTEAVIKGRETILLGTYNYMGMTFDPDVIAAGKAALDEFGSGTNGSRMLNGTFRDHMEVEQALRDFYGVSGAIVFSTGYMANLGMISTLAGKGEYVILDADSHASIYDGCKQGNADIVRFRHNSVEDLDRRLGRLPKEAGKLVVLEGVYSMLGDVAPLKEMVAVAKKHAAMVLSDEAHSMGFYGPNGRGVYEDQGLENDVDFVVGTFSKSVGTVGGFCISNHPKFEAIRLACRPYIFTASLPPSVVATAAASIRKLMTADQKRAQLWANARQLHGGLKELGFRLGTESPDSAIVAVILEDQEQAAAMWQALLDGGLYVNMARPPATPAGTFLLRCSLCAEHSPEQLTRVTAMFEAAGRAVGVIG</sequence>
<dbReference type="CDD" id="cd06454">
    <property type="entry name" value="KBL_like"/>
    <property type="match status" value="1"/>
</dbReference>
<dbReference type="PROSITE" id="PS00599">
    <property type="entry name" value="AA_TRANSFER_CLASS_2"/>
    <property type="match status" value="1"/>
</dbReference>
<dbReference type="GO" id="GO:0030170">
    <property type="term" value="F:pyridoxal phosphate binding"/>
    <property type="evidence" value="ECO:0007669"/>
    <property type="project" value="InterPro"/>
</dbReference>
<dbReference type="NCBIfam" id="NF047603">
    <property type="entry name" value="SerpalmtaseAlphaP"/>
    <property type="match status" value="1"/>
</dbReference>
<dbReference type="EC" id="2.3.1.47" evidence="6"/>
<dbReference type="GO" id="GO:0008710">
    <property type="term" value="F:8-amino-7-oxononanoate synthase activity"/>
    <property type="evidence" value="ECO:0007669"/>
    <property type="project" value="UniProtKB-EC"/>
</dbReference>
<keyword evidence="7" id="KW-1185">Reference proteome</keyword>
<keyword evidence="2 6" id="KW-0808">Transferase</keyword>
<dbReference type="PANTHER" id="PTHR13693">
    <property type="entry name" value="CLASS II AMINOTRANSFERASE/8-AMINO-7-OXONONANOATE SYNTHASE"/>
    <property type="match status" value="1"/>
</dbReference>
<reference evidence="6 7" key="1">
    <citation type="submission" date="2020-08" db="EMBL/GenBank/DDBJ databases">
        <title>Genomic Encyclopedia of Type Strains, Phase IV (KMG-IV): sequencing the most valuable type-strain genomes for metagenomic binning, comparative biology and taxonomic classification.</title>
        <authorList>
            <person name="Goeker M."/>
        </authorList>
    </citation>
    <scope>NUCLEOTIDE SEQUENCE [LARGE SCALE GENOMIC DNA]</scope>
    <source>
        <strain evidence="6 7">DSM 100044</strain>
    </source>
</reference>
<evidence type="ECO:0000259" key="5">
    <source>
        <dbReference type="Pfam" id="PF00155"/>
    </source>
</evidence>